<proteinExistence type="predicted"/>
<sequence length="67" mass="7472">MTINGSIGGEEEEVKAHYHGHSPSMTYPSPTLHLEGRHPSLHSEEEEEEEEEGEDLKGRLDGEVSML</sequence>
<feature type="compositionally biased region" description="Basic and acidic residues" evidence="1">
    <location>
        <begin position="55"/>
        <end position="67"/>
    </location>
</feature>
<feature type="compositionally biased region" description="Acidic residues" evidence="1">
    <location>
        <begin position="44"/>
        <end position="54"/>
    </location>
</feature>
<comment type="caution">
    <text evidence="2">The sequence shown here is derived from an EMBL/GenBank/DDBJ whole genome shotgun (WGS) entry which is preliminary data.</text>
</comment>
<accession>A0AAN7RF01</accession>
<feature type="compositionally biased region" description="Basic and acidic residues" evidence="1">
    <location>
        <begin position="34"/>
        <end position="43"/>
    </location>
</feature>
<gene>
    <name evidence="2" type="ORF">SAY86_021729</name>
</gene>
<evidence type="ECO:0000313" key="2">
    <source>
        <dbReference type="EMBL" id="KAK4801242.1"/>
    </source>
</evidence>
<keyword evidence="3" id="KW-1185">Reference proteome</keyword>
<protein>
    <submittedName>
        <fullName evidence="2">Uncharacterized protein</fullName>
    </submittedName>
</protein>
<dbReference type="AlphaFoldDB" id="A0AAN7RF01"/>
<dbReference type="Proteomes" id="UP001346149">
    <property type="component" value="Unassembled WGS sequence"/>
</dbReference>
<evidence type="ECO:0000313" key="3">
    <source>
        <dbReference type="Proteomes" id="UP001346149"/>
    </source>
</evidence>
<feature type="region of interest" description="Disordered" evidence="1">
    <location>
        <begin position="1"/>
        <end position="67"/>
    </location>
</feature>
<dbReference type="EMBL" id="JAXQNO010000003">
    <property type="protein sequence ID" value="KAK4801242.1"/>
    <property type="molecule type" value="Genomic_DNA"/>
</dbReference>
<name>A0AAN7RF01_TRANT</name>
<reference evidence="2 3" key="1">
    <citation type="journal article" date="2023" name="Hortic Res">
        <title>Pangenome of water caltrop reveals structural variations and asymmetric subgenome divergence after allopolyploidization.</title>
        <authorList>
            <person name="Zhang X."/>
            <person name="Chen Y."/>
            <person name="Wang L."/>
            <person name="Yuan Y."/>
            <person name="Fang M."/>
            <person name="Shi L."/>
            <person name="Lu R."/>
            <person name="Comes H.P."/>
            <person name="Ma Y."/>
            <person name="Chen Y."/>
            <person name="Huang G."/>
            <person name="Zhou Y."/>
            <person name="Zheng Z."/>
            <person name="Qiu Y."/>
        </authorList>
    </citation>
    <scope>NUCLEOTIDE SEQUENCE [LARGE SCALE GENOMIC DNA]</scope>
    <source>
        <strain evidence="2">F231</strain>
    </source>
</reference>
<evidence type="ECO:0000256" key="1">
    <source>
        <dbReference type="SAM" id="MobiDB-lite"/>
    </source>
</evidence>
<organism evidence="2 3">
    <name type="scientific">Trapa natans</name>
    <name type="common">Water chestnut</name>
    <dbReference type="NCBI Taxonomy" id="22666"/>
    <lineage>
        <taxon>Eukaryota</taxon>
        <taxon>Viridiplantae</taxon>
        <taxon>Streptophyta</taxon>
        <taxon>Embryophyta</taxon>
        <taxon>Tracheophyta</taxon>
        <taxon>Spermatophyta</taxon>
        <taxon>Magnoliopsida</taxon>
        <taxon>eudicotyledons</taxon>
        <taxon>Gunneridae</taxon>
        <taxon>Pentapetalae</taxon>
        <taxon>rosids</taxon>
        <taxon>malvids</taxon>
        <taxon>Myrtales</taxon>
        <taxon>Lythraceae</taxon>
        <taxon>Trapa</taxon>
    </lineage>
</organism>